<feature type="transmembrane region" description="Helical" evidence="2">
    <location>
        <begin position="204"/>
        <end position="224"/>
    </location>
</feature>
<feature type="compositionally biased region" description="Basic and acidic residues" evidence="1">
    <location>
        <begin position="392"/>
        <end position="405"/>
    </location>
</feature>
<organism evidence="3 4">
    <name type="scientific">Aeromicrobium piscarium</name>
    <dbReference type="NCBI Taxonomy" id="2590901"/>
    <lineage>
        <taxon>Bacteria</taxon>
        <taxon>Bacillati</taxon>
        <taxon>Actinomycetota</taxon>
        <taxon>Actinomycetes</taxon>
        <taxon>Propionibacteriales</taxon>
        <taxon>Nocardioidaceae</taxon>
        <taxon>Aeromicrobium</taxon>
    </lineage>
</organism>
<gene>
    <name evidence="3" type="ORF">FNM00_14275</name>
</gene>
<evidence type="ECO:0000256" key="2">
    <source>
        <dbReference type="SAM" id="Phobius"/>
    </source>
</evidence>
<dbReference type="Proteomes" id="UP000316988">
    <property type="component" value="Unassembled WGS sequence"/>
</dbReference>
<evidence type="ECO:0000313" key="3">
    <source>
        <dbReference type="EMBL" id="TSD58654.1"/>
    </source>
</evidence>
<dbReference type="AlphaFoldDB" id="A0A554RX49"/>
<evidence type="ECO:0000256" key="1">
    <source>
        <dbReference type="SAM" id="MobiDB-lite"/>
    </source>
</evidence>
<dbReference type="OrthoDB" id="8477132at2"/>
<keyword evidence="2" id="KW-0812">Transmembrane</keyword>
<comment type="caution">
    <text evidence="3">The sequence shown here is derived from an EMBL/GenBank/DDBJ whole genome shotgun (WGS) entry which is preliminary data.</text>
</comment>
<evidence type="ECO:0000313" key="4">
    <source>
        <dbReference type="Proteomes" id="UP000316988"/>
    </source>
</evidence>
<feature type="transmembrane region" description="Helical" evidence="2">
    <location>
        <begin position="277"/>
        <end position="310"/>
    </location>
</feature>
<name>A0A554RX49_9ACTN</name>
<dbReference type="EMBL" id="VLNT01000013">
    <property type="protein sequence ID" value="TSD58654.1"/>
    <property type="molecule type" value="Genomic_DNA"/>
</dbReference>
<feature type="region of interest" description="Disordered" evidence="1">
    <location>
        <begin position="363"/>
        <end position="405"/>
    </location>
</feature>
<sequence length="405" mass="44567">MTPHKSEPIGTTQSPTGEVVVGVVADPVATALTVAKHLERELPGLLPEQLSDGHWRVEVHRERLPPSDEKRLEMMDLAAERKREHGWDLAVCVTDLPLMIDRRPVVADADHSRNVAVVSLPAFGAMRLRRRVSEVVTQLIGDMRGGTIPKDGSQAHRRSRVPALGGAFERTTPDQDGVDVRIFADRGRLRLLVGMVRDNRPWRLVSGLRGALVGAFAFSAFYLLNATLWELALTMAAWQLVAVVVASITVMITWLIVYHRLWERAKDLPPQERDRTVLFNASTVLTLAIGLTCGYAGLFVLNLTAALIVFTPEVFSQYAGDEYGLGEYLLVTQFATAAATIAGAIGSGFESEESVHEAAYSYRERARREARRRSRSAENNDSAVHDAAQNDDTSRAEDSDAGPDH</sequence>
<proteinExistence type="predicted"/>
<keyword evidence="2" id="KW-1133">Transmembrane helix</keyword>
<accession>A0A554RX49</accession>
<keyword evidence="2" id="KW-0472">Membrane</keyword>
<feature type="transmembrane region" description="Helical" evidence="2">
    <location>
        <begin position="236"/>
        <end position="257"/>
    </location>
</feature>
<reference evidence="3 4" key="1">
    <citation type="submission" date="2019-07" db="EMBL/GenBank/DDBJ databases">
        <authorList>
            <person name="Zhao L.H."/>
        </authorList>
    </citation>
    <scope>NUCLEOTIDE SEQUENCE [LARGE SCALE GENOMIC DNA]</scope>
    <source>
        <strain evidence="3 4">Co35</strain>
    </source>
</reference>
<keyword evidence="4" id="KW-1185">Reference proteome</keyword>
<evidence type="ECO:0008006" key="5">
    <source>
        <dbReference type="Google" id="ProtNLM"/>
    </source>
</evidence>
<protein>
    <recommendedName>
        <fullName evidence="5">5,10-methylene-tetrahydrofolate dehydrogenase</fullName>
    </recommendedName>
</protein>